<name>A0AAW6U6J9_9BACT</name>
<evidence type="ECO:0000313" key="1">
    <source>
        <dbReference type="EMBL" id="MDI6451653.1"/>
    </source>
</evidence>
<protein>
    <submittedName>
        <fullName evidence="1">Uncharacterized protein</fullName>
    </submittedName>
</protein>
<dbReference type="Proteomes" id="UP001431776">
    <property type="component" value="Unassembled WGS sequence"/>
</dbReference>
<proteinExistence type="predicted"/>
<dbReference type="AlphaFoldDB" id="A0AAW6U6J9"/>
<dbReference type="EMBL" id="JASCXX010000045">
    <property type="protein sequence ID" value="MDI6451653.1"/>
    <property type="molecule type" value="Genomic_DNA"/>
</dbReference>
<gene>
    <name evidence="1" type="ORF">QJ522_21510</name>
</gene>
<comment type="caution">
    <text evidence="1">The sequence shown here is derived from an EMBL/GenBank/DDBJ whole genome shotgun (WGS) entry which is preliminary data.</text>
</comment>
<feature type="non-terminal residue" evidence="1">
    <location>
        <position position="1"/>
    </location>
</feature>
<organism evidence="1 2">
    <name type="scientific">Anaerobaca lacustris</name>
    <dbReference type="NCBI Taxonomy" id="3044600"/>
    <lineage>
        <taxon>Bacteria</taxon>
        <taxon>Pseudomonadati</taxon>
        <taxon>Planctomycetota</taxon>
        <taxon>Phycisphaerae</taxon>
        <taxon>Sedimentisphaerales</taxon>
        <taxon>Anaerobacaceae</taxon>
        <taxon>Anaerobaca</taxon>
    </lineage>
</organism>
<sequence length="496" mass="54730">PMRFAIPKGTEPGPYQLTAKVVFSTGQTQEDTFTIHVLPQKPSVRDLTGIAVFDPEGQTTQLLESMGLFCRRVDVTADLDPYEVLIVGKAALTADGAAPDIGRVRDGLKVVVFEQTPDVLEKRFGFRIAEYGLRNVFPRVPDHPILAGLRPEHLRDWRGEATIVPPRLTYERSARFNNAPTVTWCGIPVTRAWRCGNQGSVASVLIEKPACGDFLPIVDGGFSLQYSPLIEYREGNGMVLFCQLDVTGRSETEPAARNLVANLLEYVTTWKPRPQREAFYAGAPAGREHLEAAGFPLRSYDGGAIPADSVLVVGPDSQTLAARKNAIDAFLMSGGRVLALGLTQKDVDAVLSARVLMRQAEHINAFFDPPTIDSLLIGVGPADVHNRDPRTLPLVTEGADVVDNGVLAVASGAEIVFCQLVPWQFEYGDNFGLKRTFRRTSFLVTRLLANLGVQGSTPLLTRFANPPEENEPGRWLHGFYLDEPEEWDDPYRFFRW</sequence>
<keyword evidence="2" id="KW-1185">Reference proteome</keyword>
<evidence type="ECO:0000313" key="2">
    <source>
        <dbReference type="Proteomes" id="UP001431776"/>
    </source>
</evidence>
<reference evidence="1" key="1">
    <citation type="submission" date="2023-05" db="EMBL/GenBank/DDBJ databases">
        <title>Anaerotaeda fermentans gen. nov., sp. nov., a novel anaerobic planctomycete of the new family within the order Sedimentisphaerales isolated from Taman Peninsula, Russia.</title>
        <authorList>
            <person name="Khomyakova M.A."/>
            <person name="Merkel A.Y."/>
            <person name="Slobodkin A.I."/>
        </authorList>
    </citation>
    <scope>NUCLEOTIDE SEQUENCE</scope>
    <source>
        <strain evidence="1">M17dextr</strain>
    </source>
</reference>
<accession>A0AAW6U6J9</accession>